<dbReference type="PANTHER" id="PTHR40763:SF4">
    <property type="entry name" value="DUF1707 DOMAIN-CONTAINING PROTEIN"/>
    <property type="match status" value="1"/>
</dbReference>
<evidence type="ECO:0000259" key="2">
    <source>
        <dbReference type="Pfam" id="PF08044"/>
    </source>
</evidence>
<accession>A0ABR6EI83</accession>
<keyword evidence="5" id="KW-1185">Reference proteome</keyword>
<evidence type="ECO:0000313" key="5">
    <source>
        <dbReference type="Proteomes" id="UP000766698"/>
    </source>
</evidence>
<dbReference type="RefSeq" id="WP_182856312.1">
    <property type="nucleotide sequence ID" value="NZ_WMLF01000217.1"/>
</dbReference>
<gene>
    <name evidence="4" type="ORF">GL263_15560</name>
</gene>
<evidence type="ECO:0000259" key="3">
    <source>
        <dbReference type="Pfam" id="PF09922"/>
    </source>
</evidence>
<dbReference type="EMBL" id="WMLF01000217">
    <property type="protein sequence ID" value="MBB1244973.1"/>
    <property type="molecule type" value="Genomic_DNA"/>
</dbReference>
<proteinExistence type="predicted"/>
<name>A0ABR6EI83_9ACTN</name>
<organism evidence="4 5">
    <name type="scientific">Streptomyces durbertensis</name>
    <dbReference type="NCBI Taxonomy" id="2448886"/>
    <lineage>
        <taxon>Bacteria</taxon>
        <taxon>Bacillati</taxon>
        <taxon>Actinomycetota</taxon>
        <taxon>Actinomycetes</taxon>
        <taxon>Kitasatosporales</taxon>
        <taxon>Streptomycetaceae</taxon>
        <taxon>Streptomyces</taxon>
    </lineage>
</organism>
<dbReference type="InterPro" id="IPR012551">
    <property type="entry name" value="DUF1707_SHOCT-like"/>
</dbReference>
<dbReference type="Proteomes" id="UP000766698">
    <property type="component" value="Unassembled WGS sequence"/>
</dbReference>
<feature type="region of interest" description="Disordered" evidence="1">
    <location>
        <begin position="63"/>
        <end position="85"/>
    </location>
</feature>
<sequence length="210" mass="22636">MDSQPPEMRASDADRERVAARLREGYAEGRLDVDEFEQRLAATYASRTYGDLEPLLRDLPLPAESGTTVARNGPGGTADRWRNRIGGRPVSRTGVAVLSGVTRRGAWVVPRRFTAFAFWGGCELDLREAHFEDREVVVRASAVMGGIDIVVPYDAEVEVRGIGIMGGYEHKATGSGAAGAPRIVVTGLAFWGGVDVRRAEPPAKQADSPS</sequence>
<dbReference type="Pfam" id="PF08044">
    <property type="entry name" value="DUF1707"/>
    <property type="match status" value="1"/>
</dbReference>
<evidence type="ECO:0000313" key="4">
    <source>
        <dbReference type="EMBL" id="MBB1244973.1"/>
    </source>
</evidence>
<dbReference type="InterPro" id="IPR024425">
    <property type="entry name" value="LiaF-like_C"/>
</dbReference>
<dbReference type="Pfam" id="PF09922">
    <property type="entry name" value="LiaF-like_C"/>
    <property type="match status" value="1"/>
</dbReference>
<reference evidence="5" key="1">
    <citation type="journal article" date="2020" name="Syst. Appl. Microbiol.">
        <title>Streptomyces alkaliterrae sp. nov., isolated from an alkaline soil, and emended descriptions of Streptomyces alkaliphilus, Streptomyces calidiresistens and Streptomyces durbertensis.</title>
        <authorList>
            <person name="Swiecimska M."/>
            <person name="Golinska P."/>
            <person name="Nouioui I."/>
            <person name="Wypij M."/>
            <person name="Rai M."/>
            <person name="Sangal V."/>
            <person name="Goodfellow M."/>
        </authorList>
    </citation>
    <scope>NUCLEOTIDE SEQUENCE [LARGE SCALE GENOMIC DNA]</scope>
    <source>
        <strain evidence="5">DSM 104538</strain>
    </source>
</reference>
<comment type="caution">
    <text evidence="4">The sequence shown here is derived from an EMBL/GenBank/DDBJ whole genome shotgun (WGS) entry which is preliminary data.</text>
</comment>
<dbReference type="PANTHER" id="PTHR40763">
    <property type="entry name" value="MEMBRANE PROTEIN-RELATED"/>
    <property type="match status" value="1"/>
</dbReference>
<protein>
    <submittedName>
        <fullName evidence="4">DUF1707 and DUF2154 domain-containing protein</fullName>
    </submittedName>
</protein>
<feature type="domain" description="Cell wall-active antibiotics response LiaF-like C-terminal" evidence="3">
    <location>
        <begin position="114"/>
        <end position="169"/>
    </location>
</feature>
<evidence type="ECO:0000256" key="1">
    <source>
        <dbReference type="SAM" id="MobiDB-lite"/>
    </source>
</evidence>
<feature type="domain" description="DUF1707" evidence="2">
    <location>
        <begin position="8"/>
        <end position="60"/>
    </location>
</feature>